<dbReference type="PROSITE" id="PS50850">
    <property type="entry name" value="MFS"/>
    <property type="match status" value="1"/>
</dbReference>
<dbReference type="Pfam" id="PF07690">
    <property type="entry name" value="MFS_1"/>
    <property type="match status" value="1"/>
</dbReference>
<dbReference type="STRING" id="140314.SAMN04488076_11929"/>
<feature type="transmembrane region" description="Helical" evidence="6">
    <location>
        <begin position="74"/>
        <end position="94"/>
    </location>
</feature>
<dbReference type="OrthoDB" id="9793415at2"/>
<dbReference type="AlphaFoldDB" id="A0A143YUI4"/>
<keyword evidence="4 6" id="KW-1133">Transmembrane helix</keyword>
<evidence type="ECO:0000256" key="4">
    <source>
        <dbReference type="ARBA" id="ARBA00022989"/>
    </source>
</evidence>
<feature type="transmembrane region" description="Helical" evidence="6">
    <location>
        <begin position="288"/>
        <end position="306"/>
    </location>
</feature>
<evidence type="ECO:0000313" key="9">
    <source>
        <dbReference type="Proteomes" id="UP000242754"/>
    </source>
</evidence>
<dbReference type="PANTHER" id="PTHR43385">
    <property type="entry name" value="RIBOFLAVIN TRANSPORTER RIBJ"/>
    <property type="match status" value="1"/>
</dbReference>
<evidence type="ECO:0000313" key="8">
    <source>
        <dbReference type="EMBL" id="CZQ97729.1"/>
    </source>
</evidence>
<dbReference type="GO" id="GO:0005886">
    <property type="term" value="C:plasma membrane"/>
    <property type="evidence" value="ECO:0007669"/>
    <property type="project" value="UniProtKB-SubCell"/>
</dbReference>
<feature type="transmembrane region" description="Helical" evidence="6">
    <location>
        <begin position="131"/>
        <end position="152"/>
    </location>
</feature>
<organism evidence="8 9">
    <name type="scientific">Trichococcus palustris</name>
    <dbReference type="NCBI Taxonomy" id="140314"/>
    <lineage>
        <taxon>Bacteria</taxon>
        <taxon>Bacillati</taxon>
        <taxon>Bacillota</taxon>
        <taxon>Bacilli</taxon>
        <taxon>Lactobacillales</taxon>
        <taxon>Carnobacteriaceae</taxon>
        <taxon>Trichococcus</taxon>
    </lineage>
</organism>
<feature type="domain" description="Major facilitator superfamily (MFS) profile" evidence="7">
    <location>
        <begin position="9"/>
        <end position="402"/>
    </location>
</feature>
<dbReference type="InterPro" id="IPR036259">
    <property type="entry name" value="MFS_trans_sf"/>
</dbReference>
<evidence type="ECO:0000256" key="1">
    <source>
        <dbReference type="ARBA" id="ARBA00004651"/>
    </source>
</evidence>
<dbReference type="PANTHER" id="PTHR43385:SF1">
    <property type="entry name" value="RIBOFLAVIN TRANSPORTER RIBJ"/>
    <property type="match status" value="1"/>
</dbReference>
<protein>
    <recommendedName>
        <fullName evidence="7">Major facilitator superfamily (MFS) profile domain-containing protein</fullName>
    </recommendedName>
</protein>
<comment type="subcellular location">
    <subcellularLocation>
        <location evidence="1">Cell membrane</location>
        <topology evidence="1">Multi-pass membrane protein</topology>
    </subcellularLocation>
</comment>
<dbReference type="RefSeq" id="WP_087033732.1">
    <property type="nucleotide sequence ID" value="NZ_FJNE01000007.1"/>
</dbReference>
<dbReference type="EMBL" id="FJNE01000007">
    <property type="protein sequence ID" value="CZQ97729.1"/>
    <property type="molecule type" value="Genomic_DNA"/>
</dbReference>
<dbReference type="GO" id="GO:0022857">
    <property type="term" value="F:transmembrane transporter activity"/>
    <property type="evidence" value="ECO:0007669"/>
    <property type="project" value="InterPro"/>
</dbReference>
<proteinExistence type="predicted"/>
<keyword evidence="3 6" id="KW-0812">Transmembrane</keyword>
<feature type="transmembrane region" description="Helical" evidence="6">
    <location>
        <begin position="100"/>
        <end position="119"/>
    </location>
</feature>
<feature type="transmembrane region" description="Helical" evidence="6">
    <location>
        <begin position="246"/>
        <end position="267"/>
    </location>
</feature>
<dbReference type="CDD" id="cd17353">
    <property type="entry name" value="MFS_OFA_like"/>
    <property type="match status" value="1"/>
</dbReference>
<feature type="transmembrane region" description="Helical" evidence="6">
    <location>
        <begin position="312"/>
        <end position="335"/>
    </location>
</feature>
<feature type="transmembrane region" description="Helical" evidence="6">
    <location>
        <begin position="164"/>
        <end position="183"/>
    </location>
</feature>
<accession>A0A143YUI4</accession>
<reference evidence="8 9" key="1">
    <citation type="submission" date="2016-02" db="EMBL/GenBank/DDBJ databases">
        <authorList>
            <person name="Wen L."/>
            <person name="He K."/>
            <person name="Yang H."/>
        </authorList>
    </citation>
    <scope>NUCLEOTIDE SEQUENCE [LARGE SCALE GENOMIC DNA]</scope>
    <source>
        <strain evidence="8">Trichococcus palustris</strain>
    </source>
</reference>
<keyword evidence="5 6" id="KW-0472">Membrane</keyword>
<feature type="transmembrane region" description="Helical" evidence="6">
    <location>
        <begin position="222"/>
        <end position="240"/>
    </location>
</feature>
<keyword evidence="2" id="KW-0813">Transport</keyword>
<evidence type="ECO:0000256" key="3">
    <source>
        <dbReference type="ARBA" id="ARBA00022692"/>
    </source>
</evidence>
<gene>
    <name evidence="8" type="ORF">Tpal_2169</name>
</gene>
<feature type="transmembrane region" description="Helical" evidence="6">
    <location>
        <begin position="46"/>
        <end position="67"/>
    </location>
</feature>
<evidence type="ECO:0000256" key="6">
    <source>
        <dbReference type="SAM" id="Phobius"/>
    </source>
</evidence>
<evidence type="ECO:0000256" key="2">
    <source>
        <dbReference type="ARBA" id="ARBA00022448"/>
    </source>
</evidence>
<evidence type="ECO:0000259" key="7">
    <source>
        <dbReference type="PROSITE" id="PS50850"/>
    </source>
</evidence>
<dbReference type="Proteomes" id="UP000242754">
    <property type="component" value="Unassembled WGS sequence"/>
</dbReference>
<feature type="transmembrane region" description="Helical" evidence="6">
    <location>
        <begin position="347"/>
        <end position="368"/>
    </location>
</feature>
<keyword evidence="9" id="KW-1185">Reference proteome</keyword>
<dbReference type="Gene3D" id="1.20.1250.20">
    <property type="entry name" value="MFS general substrate transporter like domains"/>
    <property type="match status" value="2"/>
</dbReference>
<dbReference type="InterPro" id="IPR011701">
    <property type="entry name" value="MFS"/>
</dbReference>
<dbReference type="SUPFAM" id="SSF103473">
    <property type="entry name" value="MFS general substrate transporter"/>
    <property type="match status" value="1"/>
</dbReference>
<sequence length="412" mass="43137">MKKETNRWAVLVSSMGILMCTGAVYAFSVLAGPLSAARGWTMPEVMGAFAINAALGPIPMILGGFLTDKGWSKWSTMAGAVLFGVGFALTGTATSLTQLYVYYGLMAGFGQGFAYSGCLSNTIRFFPDKKGLASGLITAGMGGAAIIAAPIANQLIQSQGVSTTFVRMGIAYAIISFTCSLFIKVAPKDYMPKNMNAAAAAAAAKKPVVNKNWKEMLQDGKFYLIILMFAMGAFSGLMIASNASPIGQSMFGLTAAAAAVYVSVYSLSNTLGRVVWGAVSDKLGQSTTISIMYSVIILTFLVLIFVKSMIGFTLGIVGLGLCFGGVMGVFPSLVMDNFGPRYQGVNYGIVFIGYSTSAFVAPKVTAGISAANNGDFTKAFYVAIAVATCGLILDLVYKKKTTAAKAITETIQ</sequence>
<feature type="transmembrane region" description="Helical" evidence="6">
    <location>
        <begin position="380"/>
        <end position="397"/>
    </location>
</feature>
<dbReference type="InterPro" id="IPR020846">
    <property type="entry name" value="MFS_dom"/>
</dbReference>
<evidence type="ECO:0000256" key="5">
    <source>
        <dbReference type="ARBA" id="ARBA00023136"/>
    </source>
</evidence>
<dbReference type="InterPro" id="IPR052983">
    <property type="entry name" value="MFS_Riboflavin_Transporter"/>
</dbReference>
<name>A0A143YUI4_9LACT</name>